<keyword evidence="8" id="KW-0653">Protein transport</keyword>
<keyword evidence="11" id="KW-0539">Nucleus</keyword>
<feature type="compositionally biased region" description="Polar residues" evidence="15">
    <location>
        <begin position="772"/>
        <end position="785"/>
    </location>
</feature>
<feature type="compositionally biased region" description="Basic and acidic residues" evidence="15">
    <location>
        <begin position="238"/>
        <end position="305"/>
    </location>
</feature>
<evidence type="ECO:0000256" key="5">
    <source>
        <dbReference type="ARBA" id="ARBA00022771"/>
    </source>
</evidence>
<evidence type="ECO:0000256" key="9">
    <source>
        <dbReference type="ARBA" id="ARBA00023010"/>
    </source>
</evidence>
<evidence type="ECO:0000256" key="7">
    <source>
        <dbReference type="ARBA" id="ARBA00022833"/>
    </source>
</evidence>
<comment type="similarity">
    <text evidence="2">Belongs to the GLE1 family.</text>
</comment>
<evidence type="ECO:0000256" key="12">
    <source>
        <dbReference type="ARBA" id="ARBA00026227"/>
    </source>
</evidence>
<feature type="region of interest" description="Disordered" evidence="15">
    <location>
        <begin position="645"/>
        <end position="870"/>
    </location>
</feature>
<dbReference type="Proteomes" id="UP001153069">
    <property type="component" value="Unassembled WGS sequence"/>
</dbReference>
<dbReference type="PANTHER" id="PTHR12960">
    <property type="entry name" value="GLE-1-RELATED"/>
    <property type="match status" value="1"/>
</dbReference>
<evidence type="ECO:0000256" key="13">
    <source>
        <dbReference type="ARBA" id="ARBA00029983"/>
    </source>
</evidence>
<dbReference type="GO" id="GO:0000822">
    <property type="term" value="F:inositol hexakisphosphate binding"/>
    <property type="evidence" value="ECO:0007669"/>
    <property type="project" value="TreeGrafter"/>
</dbReference>
<keyword evidence="4 14" id="KW-0479">Metal-binding</keyword>
<dbReference type="SUPFAM" id="SSF90229">
    <property type="entry name" value="CCCH zinc finger"/>
    <property type="match status" value="1"/>
</dbReference>
<sequence length="1020" mass="105841">MTRLSLSPEPEEWEQGRYRFVEEDSSSEEDDDAYTVTSEDDCRYSDSDEDDAILLQAEEEEYPHPVGFPATAHPSWGRTRYCLDPSAESAEVIAEEWGENNHKNKSYYYQHQYHHQSYPPLKTSYIDPKTAPTWSLLRYDAQQTRKQYIRQETDREMDQITQLLAAASMVDTAKVQAMTVVPAKDPTTPLQILAATAHKIQAKMKEEKRRMQKEQLEAATALKQLLHQNQSNASKMIRHAEQQARAEEEAETARIQKVKEAEEAETARLRVKQEQETAEKERVQKEEADEAERTAERIRVKQQKEAAKTEHIDKAKKLVAQLTQLRASIEPFEKSKAVGKRRLNMKKVVRGKVNTLAENAEKIKSVAADVGVAIAAARAEDEECKKQIQAGNTQIPPEMTRGKRYLVDLLASSIMVRVQAEGFNGVRGDGFPMANMLALVSLENKELIPILAAHIYTVCPMAIPKLPSPAADSSEDALMESLGMQKDKKGEYETFARFLTRQEGIIAFVANIFASNPPTHGLMGGHKGAVDWLSRFLRMLPPAPQSPLPLTTASVLDAFLTNAGHMLATAHPEHFKKQLDVITNDICTRLDESSDGAPSAIRLKKTVKDGFDGFKNNLPAKALGELYYSGGNSGANVVSAATTSSGGFGSSAAASQSASNPFGGGGAGGNSSKAPAASNPFGGGDTPAASNPFGGGSSNAPSSNAAPFGGGSGNAPGGNPSSFGGGPGNAPSGNPAPFGGGASTNPSPFGGGAGNAPSSNPSPFGGDGGGMSTSTPFGGQPSGNPSPFGGGATSAMGDAGGMSMQDEPNSNAFGNPSPFGAPAPSPFANPSPFGAPAPAPSGGMFGSTPAPSGGGMFGSSNPSPFGAPAPSGAFGAPAPAFGASAPAPAFGSSGGGFGGQQTQGFGSSPFGAPADAAAAPFGGQSSGQPSNNSSPFGAFGGSQNPFGGGGGGNSNPSPFSGNNNQSGYGGRGGGGGGRGFGGNSGGRGGRGGGRGAPPPCKFFAQGNCRFGDNCRFSHQT</sequence>
<evidence type="ECO:0000313" key="17">
    <source>
        <dbReference type="EMBL" id="CAB9527645.1"/>
    </source>
</evidence>
<comment type="subcellular location">
    <subcellularLocation>
        <location evidence="1">Nucleus</location>
        <location evidence="1">Nuclear pore complex</location>
    </subcellularLocation>
</comment>
<feature type="compositionally biased region" description="Low complexity" evidence="15">
    <location>
        <begin position="670"/>
        <end position="680"/>
    </location>
</feature>
<dbReference type="EMBL" id="CAICTM010002033">
    <property type="protein sequence ID" value="CAB9527645.1"/>
    <property type="molecule type" value="Genomic_DNA"/>
</dbReference>
<dbReference type="PROSITE" id="PS50103">
    <property type="entry name" value="ZF_C3H1"/>
    <property type="match status" value="1"/>
</dbReference>
<evidence type="ECO:0000256" key="6">
    <source>
        <dbReference type="ARBA" id="ARBA00022816"/>
    </source>
</evidence>
<feature type="region of interest" description="Disordered" evidence="15">
    <location>
        <begin position="892"/>
        <end position="1001"/>
    </location>
</feature>
<proteinExistence type="inferred from homology"/>
<evidence type="ECO:0000256" key="1">
    <source>
        <dbReference type="ARBA" id="ARBA00004567"/>
    </source>
</evidence>
<keyword evidence="6" id="KW-0509">mRNA transport</keyword>
<evidence type="ECO:0000256" key="4">
    <source>
        <dbReference type="ARBA" id="ARBA00022723"/>
    </source>
</evidence>
<evidence type="ECO:0000256" key="8">
    <source>
        <dbReference type="ARBA" id="ARBA00022927"/>
    </source>
</evidence>
<dbReference type="GO" id="GO:0016973">
    <property type="term" value="P:poly(A)+ mRNA export from nucleus"/>
    <property type="evidence" value="ECO:0007669"/>
    <property type="project" value="InterPro"/>
</dbReference>
<feature type="compositionally biased region" description="Pro residues" evidence="15">
    <location>
        <begin position="819"/>
        <end position="839"/>
    </location>
</feature>
<dbReference type="Gene3D" id="2.30.30.1190">
    <property type="match status" value="1"/>
</dbReference>
<feature type="compositionally biased region" description="Low complexity" evidence="15">
    <location>
        <begin position="687"/>
        <end position="707"/>
    </location>
</feature>
<dbReference type="InterPro" id="IPR041367">
    <property type="entry name" value="Znf-CCCH_4"/>
</dbReference>
<evidence type="ECO:0000256" key="11">
    <source>
        <dbReference type="ARBA" id="ARBA00023242"/>
    </source>
</evidence>
<keyword evidence="18" id="KW-1185">Reference proteome</keyword>
<feature type="zinc finger region" description="C3H1-type" evidence="14">
    <location>
        <begin position="994"/>
        <end position="1020"/>
    </location>
</feature>
<organism evidence="17 18">
    <name type="scientific">Seminavis robusta</name>
    <dbReference type="NCBI Taxonomy" id="568900"/>
    <lineage>
        <taxon>Eukaryota</taxon>
        <taxon>Sar</taxon>
        <taxon>Stramenopiles</taxon>
        <taxon>Ochrophyta</taxon>
        <taxon>Bacillariophyta</taxon>
        <taxon>Bacillariophyceae</taxon>
        <taxon>Bacillariophycidae</taxon>
        <taxon>Naviculales</taxon>
        <taxon>Naviculaceae</taxon>
        <taxon>Seminavis</taxon>
    </lineage>
</organism>
<dbReference type="SMART" id="SM00356">
    <property type="entry name" value="ZnF_C3H1"/>
    <property type="match status" value="1"/>
</dbReference>
<dbReference type="Pfam" id="PF07817">
    <property type="entry name" value="GLE1"/>
    <property type="match status" value="1"/>
</dbReference>
<dbReference type="InterPro" id="IPR036855">
    <property type="entry name" value="Znf_CCCH_sf"/>
</dbReference>
<gene>
    <name evidence="17" type="ORF">SEMRO_2035_G312060.1</name>
</gene>
<dbReference type="InterPro" id="IPR000571">
    <property type="entry name" value="Znf_CCCH"/>
</dbReference>
<dbReference type="OrthoDB" id="48940at2759"/>
<dbReference type="GO" id="GO:0044614">
    <property type="term" value="C:nuclear pore cytoplasmic filaments"/>
    <property type="evidence" value="ECO:0007669"/>
    <property type="project" value="TreeGrafter"/>
</dbReference>
<dbReference type="AlphaFoldDB" id="A0A9N8EZM7"/>
<comment type="caution">
    <text evidence="17">The sequence shown here is derived from an EMBL/GenBank/DDBJ whole genome shotgun (WGS) entry which is preliminary data.</text>
</comment>
<keyword evidence="5 14" id="KW-0863">Zinc-finger</keyword>
<dbReference type="GO" id="GO:0031369">
    <property type="term" value="F:translation initiation factor binding"/>
    <property type="evidence" value="ECO:0007669"/>
    <property type="project" value="TreeGrafter"/>
</dbReference>
<dbReference type="GO" id="GO:0005737">
    <property type="term" value="C:cytoplasm"/>
    <property type="evidence" value="ECO:0007669"/>
    <property type="project" value="TreeGrafter"/>
</dbReference>
<feature type="region of interest" description="Disordered" evidence="15">
    <location>
        <begin position="1"/>
        <end position="46"/>
    </location>
</feature>
<feature type="compositionally biased region" description="Gly residues" evidence="15">
    <location>
        <begin position="967"/>
        <end position="995"/>
    </location>
</feature>
<keyword evidence="10" id="KW-0906">Nuclear pore complex</keyword>
<dbReference type="GO" id="GO:0015031">
    <property type="term" value="P:protein transport"/>
    <property type="evidence" value="ECO:0007669"/>
    <property type="project" value="UniProtKB-KW"/>
</dbReference>
<evidence type="ECO:0000256" key="14">
    <source>
        <dbReference type="PROSITE-ProRule" id="PRU00723"/>
    </source>
</evidence>
<dbReference type="GO" id="GO:0008270">
    <property type="term" value="F:zinc ion binding"/>
    <property type="evidence" value="ECO:0007669"/>
    <property type="project" value="UniProtKB-KW"/>
</dbReference>
<feature type="compositionally biased region" description="Low complexity" evidence="15">
    <location>
        <begin position="954"/>
        <end position="966"/>
    </location>
</feature>
<evidence type="ECO:0000256" key="15">
    <source>
        <dbReference type="SAM" id="MobiDB-lite"/>
    </source>
</evidence>
<evidence type="ECO:0000256" key="3">
    <source>
        <dbReference type="ARBA" id="ARBA00022448"/>
    </source>
</evidence>
<dbReference type="Pfam" id="PF18044">
    <property type="entry name" value="zf-CCCH_4"/>
    <property type="match status" value="1"/>
</dbReference>
<reference evidence="17" key="1">
    <citation type="submission" date="2020-06" db="EMBL/GenBank/DDBJ databases">
        <authorList>
            <consortium name="Plant Systems Biology data submission"/>
        </authorList>
    </citation>
    <scope>NUCLEOTIDE SEQUENCE</scope>
    <source>
        <strain evidence="17">D6</strain>
    </source>
</reference>
<keyword evidence="7 14" id="KW-0862">Zinc</keyword>
<protein>
    <recommendedName>
        <fullName evidence="12">mRNA export factor GLE1</fullName>
    </recommendedName>
    <alternativeName>
        <fullName evidence="13">Nucleoporin GLE1</fullName>
    </alternativeName>
</protein>
<keyword evidence="9" id="KW-0811">Translocation</keyword>
<dbReference type="PANTHER" id="PTHR12960:SF0">
    <property type="entry name" value="MRNA EXPORT FACTOR GLE1"/>
    <property type="match status" value="1"/>
</dbReference>
<dbReference type="GO" id="GO:0005543">
    <property type="term" value="F:phospholipid binding"/>
    <property type="evidence" value="ECO:0007669"/>
    <property type="project" value="TreeGrafter"/>
</dbReference>
<evidence type="ECO:0000256" key="2">
    <source>
        <dbReference type="ARBA" id="ARBA00011056"/>
    </source>
</evidence>
<evidence type="ECO:0000313" key="18">
    <source>
        <dbReference type="Proteomes" id="UP001153069"/>
    </source>
</evidence>
<feature type="compositionally biased region" description="Low complexity" evidence="15">
    <location>
        <begin position="858"/>
        <end position="870"/>
    </location>
</feature>
<feature type="compositionally biased region" description="Acidic residues" evidence="15">
    <location>
        <begin position="23"/>
        <end position="33"/>
    </location>
</feature>
<evidence type="ECO:0000259" key="16">
    <source>
        <dbReference type="PROSITE" id="PS50103"/>
    </source>
</evidence>
<name>A0A9N8EZM7_9STRA</name>
<evidence type="ECO:0000256" key="10">
    <source>
        <dbReference type="ARBA" id="ARBA00023132"/>
    </source>
</evidence>
<feature type="domain" description="C3H1-type" evidence="16">
    <location>
        <begin position="994"/>
        <end position="1020"/>
    </location>
</feature>
<dbReference type="InterPro" id="IPR038506">
    <property type="entry name" value="GLE1-like_sf"/>
</dbReference>
<feature type="compositionally biased region" description="Low complexity" evidence="15">
    <location>
        <begin position="902"/>
        <end position="945"/>
    </location>
</feature>
<dbReference type="CDD" id="cd06503">
    <property type="entry name" value="ATP-synt_Fo_b"/>
    <property type="match status" value="1"/>
</dbReference>
<feature type="region of interest" description="Disordered" evidence="15">
    <location>
        <begin position="236"/>
        <end position="305"/>
    </location>
</feature>
<feature type="compositionally biased region" description="Gly residues" evidence="15">
    <location>
        <begin position="892"/>
        <end position="901"/>
    </location>
</feature>
<accession>A0A9N8EZM7</accession>
<keyword evidence="3" id="KW-0813">Transport</keyword>
<dbReference type="InterPro" id="IPR012476">
    <property type="entry name" value="GLE1"/>
</dbReference>
<dbReference type="Gene3D" id="1.25.40.510">
    <property type="entry name" value="GLE1-like"/>
    <property type="match status" value="1"/>
</dbReference>
<feature type="compositionally biased region" description="Low complexity" evidence="15">
    <location>
        <begin position="645"/>
        <end position="661"/>
    </location>
</feature>